<feature type="compositionally biased region" description="Polar residues" evidence="1">
    <location>
        <begin position="198"/>
        <end position="222"/>
    </location>
</feature>
<name>A0A9W8J5Y1_9AGAR</name>
<keyword evidence="3" id="KW-1185">Reference proteome</keyword>
<dbReference type="AlphaFoldDB" id="A0A9W8J5Y1"/>
<reference evidence="2" key="1">
    <citation type="submission" date="2022-06" db="EMBL/GenBank/DDBJ databases">
        <title>Genome Sequence of Candolleomyces eurysporus.</title>
        <authorList>
            <person name="Buettner E."/>
        </authorList>
    </citation>
    <scope>NUCLEOTIDE SEQUENCE</scope>
    <source>
        <strain evidence="2">VTCC 930004</strain>
    </source>
</reference>
<proteinExistence type="predicted"/>
<dbReference type="OrthoDB" id="3201807at2759"/>
<accession>A0A9W8J5Y1</accession>
<feature type="compositionally biased region" description="Basic and acidic residues" evidence="1">
    <location>
        <begin position="240"/>
        <end position="249"/>
    </location>
</feature>
<dbReference type="Proteomes" id="UP001140091">
    <property type="component" value="Unassembled WGS sequence"/>
</dbReference>
<protein>
    <submittedName>
        <fullName evidence="2">Uncharacterized protein</fullName>
    </submittedName>
</protein>
<feature type="compositionally biased region" description="Low complexity" evidence="1">
    <location>
        <begin position="223"/>
        <end position="237"/>
    </location>
</feature>
<gene>
    <name evidence="2" type="ORF">H1R20_g8244</name>
</gene>
<evidence type="ECO:0000313" key="2">
    <source>
        <dbReference type="EMBL" id="KAJ2928842.1"/>
    </source>
</evidence>
<feature type="non-terminal residue" evidence="2">
    <location>
        <position position="265"/>
    </location>
</feature>
<evidence type="ECO:0000256" key="1">
    <source>
        <dbReference type="SAM" id="MobiDB-lite"/>
    </source>
</evidence>
<comment type="caution">
    <text evidence="2">The sequence shown here is derived from an EMBL/GenBank/DDBJ whole genome shotgun (WGS) entry which is preliminary data.</text>
</comment>
<sequence>MSPNEHRKAIEANLIWMERTFKERATTEALLAPERENGLLTSHDYDAAVNFLPGAHRHYNTIATALGGCASYAVRRPGWTGSRTASFVILGAFTGRAMGSAFAVWQYYRFIDSIQEPEGFSKAMENVQRRLGQPALHGPPIIAKVDTHHSSKSASDDGVREDTDMPVFSSNPVEQAPSNSPNPSQPQPQTSWDRIRAANSSKAQQSSWEAIRQSQGKASLQRQSQSNPSANSSGPGSYPDNHDRTEEQAKFNSLLEEERNYGQNN</sequence>
<feature type="region of interest" description="Disordered" evidence="1">
    <location>
        <begin position="134"/>
        <end position="265"/>
    </location>
</feature>
<feature type="compositionally biased region" description="Basic and acidic residues" evidence="1">
    <location>
        <begin position="145"/>
        <end position="163"/>
    </location>
</feature>
<evidence type="ECO:0000313" key="3">
    <source>
        <dbReference type="Proteomes" id="UP001140091"/>
    </source>
</evidence>
<feature type="compositionally biased region" description="Basic and acidic residues" evidence="1">
    <location>
        <begin position="256"/>
        <end position="265"/>
    </location>
</feature>
<dbReference type="EMBL" id="JANBPK010000919">
    <property type="protein sequence ID" value="KAJ2928842.1"/>
    <property type="molecule type" value="Genomic_DNA"/>
</dbReference>
<organism evidence="2 3">
    <name type="scientific">Candolleomyces eurysporus</name>
    <dbReference type="NCBI Taxonomy" id="2828524"/>
    <lineage>
        <taxon>Eukaryota</taxon>
        <taxon>Fungi</taxon>
        <taxon>Dikarya</taxon>
        <taxon>Basidiomycota</taxon>
        <taxon>Agaricomycotina</taxon>
        <taxon>Agaricomycetes</taxon>
        <taxon>Agaricomycetidae</taxon>
        <taxon>Agaricales</taxon>
        <taxon>Agaricineae</taxon>
        <taxon>Psathyrellaceae</taxon>
        <taxon>Candolleomyces</taxon>
    </lineage>
</organism>